<reference evidence="1" key="1">
    <citation type="submission" date="2021-02" db="EMBL/GenBank/DDBJ databases">
        <authorList>
            <person name="Nowell W R."/>
        </authorList>
    </citation>
    <scope>NUCLEOTIDE SEQUENCE</scope>
</reference>
<accession>A0A820N0G3</accession>
<sequence length="74" mass="8515">KIDLQSSRLKFDEFQTLIKGGASIDASTAPPKPPYKWLQNEIWLNLVELSKLYQFGDILNSLNRAGTAWDTWFK</sequence>
<dbReference type="AlphaFoldDB" id="A0A820N0G3"/>
<dbReference type="Proteomes" id="UP000663874">
    <property type="component" value="Unassembled WGS sequence"/>
</dbReference>
<gene>
    <name evidence="1" type="ORF">FNK824_LOCUS43325</name>
</gene>
<evidence type="ECO:0000313" key="1">
    <source>
        <dbReference type="EMBL" id="CAF4381562.1"/>
    </source>
</evidence>
<feature type="non-terminal residue" evidence="1">
    <location>
        <position position="74"/>
    </location>
</feature>
<organism evidence="1 2">
    <name type="scientific">Rotaria sordida</name>
    <dbReference type="NCBI Taxonomy" id="392033"/>
    <lineage>
        <taxon>Eukaryota</taxon>
        <taxon>Metazoa</taxon>
        <taxon>Spiralia</taxon>
        <taxon>Gnathifera</taxon>
        <taxon>Rotifera</taxon>
        <taxon>Eurotatoria</taxon>
        <taxon>Bdelloidea</taxon>
        <taxon>Philodinida</taxon>
        <taxon>Philodinidae</taxon>
        <taxon>Rotaria</taxon>
    </lineage>
</organism>
<feature type="non-terminal residue" evidence="1">
    <location>
        <position position="1"/>
    </location>
</feature>
<protein>
    <submittedName>
        <fullName evidence="1">Uncharacterized protein</fullName>
    </submittedName>
</protein>
<dbReference type="EMBL" id="CAJOBE010059309">
    <property type="protein sequence ID" value="CAF4381562.1"/>
    <property type="molecule type" value="Genomic_DNA"/>
</dbReference>
<evidence type="ECO:0000313" key="2">
    <source>
        <dbReference type="Proteomes" id="UP000663874"/>
    </source>
</evidence>
<name>A0A820N0G3_9BILA</name>
<proteinExistence type="predicted"/>
<comment type="caution">
    <text evidence="1">The sequence shown here is derived from an EMBL/GenBank/DDBJ whole genome shotgun (WGS) entry which is preliminary data.</text>
</comment>